<reference evidence="12" key="2">
    <citation type="submission" date="2018-03" db="EMBL/GenBank/DDBJ databases">
        <authorList>
            <person name="Derbyshire K."/>
            <person name="Gray T.A."/>
            <person name="Champion M."/>
        </authorList>
    </citation>
    <scope>NUCLEOTIDE SEQUENCE [LARGE SCALE GENOMIC DNA]</scope>
    <source>
        <strain evidence="12">MKD8</strain>
    </source>
</reference>
<evidence type="ECO:0000313" key="12">
    <source>
        <dbReference type="Proteomes" id="UP000011200"/>
    </source>
</evidence>
<evidence type="ECO:0000259" key="10">
    <source>
        <dbReference type="Pfam" id="PF24878"/>
    </source>
</evidence>
<evidence type="ECO:0000256" key="2">
    <source>
        <dbReference type="ARBA" id="ARBA00022475"/>
    </source>
</evidence>
<dbReference type="Proteomes" id="UP000011200">
    <property type="component" value="Chromosome"/>
</dbReference>
<gene>
    <name evidence="11" type="ORF">D806_007010</name>
</gene>
<feature type="transmembrane region" description="Helical" evidence="8">
    <location>
        <begin position="376"/>
        <end position="396"/>
    </location>
</feature>
<protein>
    <submittedName>
        <fullName evidence="11">Glycosyl transferase, family protein 39</fullName>
    </submittedName>
</protein>
<accession>A0A2U9PIY4</accession>
<feature type="transmembrane region" description="Helical" evidence="8">
    <location>
        <begin position="215"/>
        <end position="236"/>
    </location>
</feature>
<name>A0A2U9PIY4_MYCSE</name>
<evidence type="ECO:0000256" key="7">
    <source>
        <dbReference type="ARBA" id="ARBA00023136"/>
    </source>
</evidence>
<keyword evidence="6 8" id="KW-1133">Transmembrane helix</keyword>
<dbReference type="InterPro" id="IPR050297">
    <property type="entry name" value="LipidA_mod_glycosyltrf_83"/>
</dbReference>
<dbReference type="InterPro" id="IPR038731">
    <property type="entry name" value="RgtA/B/C-like"/>
</dbReference>
<feature type="transmembrane region" description="Helical" evidence="8">
    <location>
        <begin position="402"/>
        <end position="419"/>
    </location>
</feature>
<feature type="domain" description="Glycosyltransferase RgtA/B/C/D-like" evidence="9">
    <location>
        <begin position="66"/>
        <end position="228"/>
    </location>
</feature>
<feature type="transmembrane region" description="Helical" evidence="8">
    <location>
        <begin position="316"/>
        <end position="336"/>
    </location>
</feature>
<evidence type="ECO:0000256" key="1">
    <source>
        <dbReference type="ARBA" id="ARBA00004651"/>
    </source>
</evidence>
<dbReference type="PANTHER" id="PTHR33908">
    <property type="entry name" value="MANNOSYLTRANSFERASE YKCB-RELATED"/>
    <property type="match status" value="1"/>
</dbReference>
<evidence type="ECO:0000256" key="5">
    <source>
        <dbReference type="ARBA" id="ARBA00022692"/>
    </source>
</evidence>
<dbReference type="Pfam" id="PF13231">
    <property type="entry name" value="PMT_2"/>
    <property type="match status" value="1"/>
</dbReference>
<keyword evidence="2" id="KW-1003">Cell membrane</keyword>
<dbReference type="InterPro" id="IPR056785">
    <property type="entry name" value="YkcA/B-like_C"/>
</dbReference>
<dbReference type="GO" id="GO:0009103">
    <property type="term" value="P:lipopolysaccharide biosynthetic process"/>
    <property type="evidence" value="ECO:0007669"/>
    <property type="project" value="UniProtKB-ARBA"/>
</dbReference>
<dbReference type="GO" id="GO:0010041">
    <property type="term" value="P:response to iron(III) ion"/>
    <property type="evidence" value="ECO:0007669"/>
    <property type="project" value="TreeGrafter"/>
</dbReference>
<feature type="transmembrane region" description="Helical" evidence="8">
    <location>
        <begin position="288"/>
        <end position="307"/>
    </location>
</feature>
<keyword evidence="3" id="KW-0328">Glycosyltransferase</keyword>
<feature type="transmembrane region" description="Helical" evidence="8">
    <location>
        <begin position="342"/>
        <end position="364"/>
    </location>
</feature>
<dbReference type="Pfam" id="PF24878">
    <property type="entry name" value="YkcB_C"/>
    <property type="match status" value="1"/>
</dbReference>
<feature type="transmembrane region" description="Helical" evidence="8">
    <location>
        <begin position="118"/>
        <end position="139"/>
    </location>
</feature>
<organism evidence="11 12">
    <name type="scientific">Mycolicibacterium smegmatis (strain MKD8)</name>
    <name type="common">Mycobacterium smegmatis</name>
    <dbReference type="NCBI Taxonomy" id="1214915"/>
    <lineage>
        <taxon>Bacteria</taxon>
        <taxon>Bacillati</taxon>
        <taxon>Actinomycetota</taxon>
        <taxon>Actinomycetes</taxon>
        <taxon>Mycobacteriales</taxon>
        <taxon>Mycobacteriaceae</taxon>
        <taxon>Mycolicibacterium</taxon>
    </lineage>
</organism>
<feature type="transmembrane region" description="Helical" evidence="8">
    <location>
        <begin position="426"/>
        <end position="447"/>
    </location>
</feature>
<dbReference type="EMBL" id="CP027541">
    <property type="protein sequence ID" value="AWT51692.1"/>
    <property type="molecule type" value="Genomic_DNA"/>
</dbReference>
<feature type="transmembrane region" description="Helical" evidence="8">
    <location>
        <begin position="87"/>
        <end position="106"/>
    </location>
</feature>
<dbReference type="GO" id="GO:0016763">
    <property type="term" value="F:pentosyltransferase activity"/>
    <property type="evidence" value="ECO:0007669"/>
    <property type="project" value="TreeGrafter"/>
</dbReference>
<keyword evidence="5 8" id="KW-0812">Transmembrane</keyword>
<evidence type="ECO:0000256" key="6">
    <source>
        <dbReference type="ARBA" id="ARBA00022989"/>
    </source>
</evidence>
<evidence type="ECO:0000256" key="4">
    <source>
        <dbReference type="ARBA" id="ARBA00022679"/>
    </source>
</evidence>
<dbReference type="AlphaFoldDB" id="A0A2U9PIY4"/>
<feature type="transmembrane region" description="Helical" evidence="8">
    <location>
        <begin position="12"/>
        <end position="30"/>
    </location>
</feature>
<proteinExistence type="predicted"/>
<comment type="subcellular location">
    <subcellularLocation>
        <location evidence="1">Cell membrane</location>
        <topology evidence="1">Multi-pass membrane protein</topology>
    </subcellularLocation>
</comment>
<dbReference type="PANTHER" id="PTHR33908:SF3">
    <property type="entry name" value="UNDECAPRENYL PHOSPHATE-ALPHA-4-AMINO-4-DEOXY-L-ARABINOSE ARABINOSYL TRANSFERASE"/>
    <property type="match status" value="1"/>
</dbReference>
<evidence type="ECO:0000256" key="8">
    <source>
        <dbReference type="SAM" id="Phobius"/>
    </source>
</evidence>
<feature type="transmembrane region" description="Helical" evidence="8">
    <location>
        <begin position="145"/>
        <end position="160"/>
    </location>
</feature>
<sequence length="584" mass="61086">MRMTTSRWERVGLVTLLTVTAVLYLWHLSINGYGNDFYAAAAQAGAQSWSAWFYGALDAHDFITVDKPPAALWITGLSVRLFGMSPWSVLAPQAVMGVAAVTVLYATVRRTLTGTRHAAAGALLAGAVLAFTPAAALMFRFDNPDALLVLVLVAAAHCLTRAVGSAAVWWVVAAGAALGAAFLTKMLEGLIVAPAFALTYLLLAPTTWRRRAVHLLAGAAAVVIAAGWWIVVVQLVPPGERPFVGGSTDDNELELALGYNGIDRIVSGGHTAHTGVARLFTGEIGVEIGWLLPAAVVAAVVGSFLAVRGHLPRTQLAALVMWTAWLLSGAIVFGYMRGMVHAYYTVLLAPAVGALVALGSVWGWQRRARVDGRAALALLGASAAITASVLLHRNAFSPPRQLAVFAGAAAFAVLGLLAARRSAPVAAVLCAVVAVLPTAVVTAATAVTPHHGSQPLAVQQERGDGWLGDLASNRQLADLLATATTAWSAATNGSQAAAALEIASGTSVMAVGGWRGDPVPTLPEFIDDVDARRVTFYVEAGRPQHGEVIRSANHTRAHTREIADWVAAHHAGVRIGSTTVYRLL</sequence>
<keyword evidence="4 11" id="KW-0808">Transferase</keyword>
<evidence type="ECO:0000259" key="9">
    <source>
        <dbReference type="Pfam" id="PF13231"/>
    </source>
</evidence>
<feature type="transmembrane region" description="Helical" evidence="8">
    <location>
        <begin position="167"/>
        <end position="184"/>
    </location>
</feature>
<dbReference type="GO" id="GO:0005886">
    <property type="term" value="C:plasma membrane"/>
    <property type="evidence" value="ECO:0007669"/>
    <property type="project" value="UniProtKB-SubCell"/>
</dbReference>
<reference evidence="11 12" key="1">
    <citation type="journal article" date="2013" name="Genome Announc.">
        <title>Draft genome sequence of MKD8, a conjugal recipient Mycobacterium smegmatis strain.</title>
        <authorList>
            <person name="Gray T.A."/>
            <person name="Palumbo M.J."/>
            <person name="Derbyshire K.M."/>
        </authorList>
    </citation>
    <scope>NUCLEOTIDE SEQUENCE [LARGE SCALE GENOMIC DNA]</scope>
    <source>
        <strain evidence="11 12">MKD8</strain>
    </source>
</reference>
<feature type="domain" description="Putative mannosyltransferase YkcA/B-like C-terminal" evidence="10">
    <location>
        <begin position="483"/>
        <end position="569"/>
    </location>
</feature>
<evidence type="ECO:0000256" key="3">
    <source>
        <dbReference type="ARBA" id="ARBA00022676"/>
    </source>
</evidence>
<feature type="transmembrane region" description="Helical" evidence="8">
    <location>
        <begin position="190"/>
        <end position="208"/>
    </location>
</feature>
<keyword evidence="7 8" id="KW-0472">Membrane</keyword>
<evidence type="ECO:0000313" key="11">
    <source>
        <dbReference type="EMBL" id="AWT51692.1"/>
    </source>
</evidence>